<dbReference type="Proteomes" id="UP000064189">
    <property type="component" value="Unassembled WGS sequence"/>
</dbReference>
<gene>
    <name evidence="1" type="ORF">AS888_14730</name>
</gene>
<proteinExistence type="predicted"/>
<accession>A0A109MZV0</accession>
<evidence type="ECO:0000313" key="2">
    <source>
        <dbReference type="Proteomes" id="UP000064189"/>
    </source>
</evidence>
<dbReference type="AlphaFoldDB" id="A0A109MZV0"/>
<reference evidence="1 2" key="1">
    <citation type="submission" date="2015-11" db="EMBL/GenBank/DDBJ databases">
        <title>Genome Sequence of Bacillus simplex strain VanAntwerpen2.</title>
        <authorList>
            <person name="Couger M.B."/>
        </authorList>
    </citation>
    <scope>NUCLEOTIDE SEQUENCE [LARGE SCALE GENOMIC DNA]</scope>
    <source>
        <strain evidence="1 2">VanAntwerpen02</strain>
    </source>
</reference>
<comment type="caution">
    <text evidence="1">The sequence shown here is derived from an EMBL/GenBank/DDBJ whole genome shotgun (WGS) entry which is preliminary data.</text>
</comment>
<protein>
    <submittedName>
        <fullName evidence="1">Uncharacterized protein</fullName>
    </submittedName>
</protein>
<keyword evidence="2" id="KW-1185">Reference proteome</keyword>
<evidence type="ECO:0000313" key="1">
    <source>
        <dbReference type="EMBL" id="KWW20887.1"/>
    </source>
</evidence>
<sequence>MNYKKDSSNKEGVRGITVKIERRNRAPASLAKPSFFDALQHVSSPFERKPLSDSTYQNFPLCQLVTLSFFEKGAKTSIKYDPHKEMITIEEIPEEYQVNKGSALTAILEHIMIDHGKHHSFFITNLSEKIIKR</sequence>
<organism evidence="1 2">
    <name type="scientific">Peribacillus simplex</name>
    <dbReference type="NCBI Taxonomy" id="1478"/>
    <lineage>
        <taxon>Bacteria</taxon>
        <taxon>Bacillati</taxon>
        <taxon>Bacillota</taxon>
        <taxon>Bacilli</taxon>
        <taxon>Bacillales</taxon>
        <taxon>Bacillaceae</taxon>
        <taxon>Peribacillus</taxon>
    </lineage>
</organism>
<name>A0A109MZV0_9BACI</name>
<dbReference type="EMBL" id="LNNH01000012">
    <property type="protein sequence ID" value="KWW20887.1"/>
    <property type="molecule type" value="Genomic_DNA"/>
</dbReference>
<dbReference type="RefSeq" id="WP_061141245.1">
    <property type="nucleotide sequence ID" value="NZ_LNNH01000012.1"/>
</dbReference>